<comment type="subcellular location">
    <subcellularLocation>
        <location evidence="1">Cell membrane</location>
        <topology evidence="1">Multi-pass membrane protein</topology>
    </subcellularLocation>
</comment>
<comment type="caution">
    <text evidence="10">The sequence shown here is derived from an EMBL/GenBank/DDBJ whole genome shotgun (WGS) entry which is preliminary data.</text>
</comment>
<feature type="transmembrane region" description="Helical" evidence="8">
    <location>
        <begin position="416"/>
        <end position="437"/>
    </location>
</feature>
<feature type="transmembrane region" description="Helical" evidence="8">
    <location>
        <begin position="375"/>
        <end position="396"/>
    </location>
</feature>
<dbReference type="GO" id="GO:0005886">
    <property type="term" value="C:plasma membrane"/>
    <property type="evidence" value="ECO:0007669"/>
    <property type="project" value="UniProtKB-SubCell"/>
</dbReference>
<feature type="transmembrane region" description="Helical" evidence="8">
    <location>
        <begin position="36"/>
        <end position="54"/>
    </location>
</feature>
<evidence type="ECO:0000259" key="9">
    <source>
        <dbReference type="Pfam" id="PF03600"/>
    </source>
</evidence>
<feature type="transmembrane region" description="Helical" evidence="8">
    <location>
        <begin position="241"/>
        <end position="258"/>
    </location>
</feature>
<feature type="transmembrane region" description="Helical" evidence="8">
    <location>
        <begin position="194"/>
        <end position="213"/>
    </location>
</feature>
<dbReference type="EMBL" id="DVOD01000055">
    <property type="protein sequence ID" value="HIU92958.1"/>
    <property type="molecule type" value="Genomic_DNA"/>
</dbReference>
<dbReference type="AlphaFoldDB" id="A0A9D1N1I8"/>
<evidence type="ECO:0000313" key="10">
    <source>
        <dbReference type="EMBL" id="HIU92958.1"/>
    </source>
</evidence>
<protein>
    <submittedName>
        <fullName evidence="10">ArsB/NhaD family transporter</fullName>
    </submittedName>
</protein>
<reference evidence="10" key="1">
    <citation type="submission" date="2020-10" db="EMBL/GenBank/DDBJ databases">
        <authorList>
            <person name="Gilroy R."/>
        </authorList>
    </citation>
    <scope>NUCLEOTIDE SEQUENCE</scope>
    <source>
        <strain evidence="10">CHK154-7741</strain>
    </source>
</reference>
<organism evidence="10 11">
    <name type="scientific">Candidatus Limenecus avicola</name>
    <dbReference type="NCBI Taxonomy" id="2840847"/>
    <lineage>
        <taxon>Bacteria</taxon>
        <taxon>Bacillati</taxon>
        <taxon>Bacillota</taxon>
        <taxon>Clostridia</taxon>
        <taxon>Eubacteriales</taxon>
        <taxon>Clostridiaceae</taxon>
        <taxon>Clostridiaceae incertae sedis</taxon>
        <taxon>Candidatus Limenecus</taxon>
    </lineage>
</organism>
<evidence type="ECO:0000256" key="4">
    <source>
        <dbReference type="ARBA" id="ARBA00022475"/>
    </source>
</evidence>
<dbReference type="Pfam" id="PF03600">
    <property type="entry name" value="CitMHS"/>
    <property type="match status" value="1"/>
</dbReference>
<proteinExistence type="inferred from homology"/>
<sequence>MENILNLIHTHALAISTTILIVAYIFIAWEKISKVTVAMIGAAITLMLGLLAQSKGHEAAIDPHYFINFVDFNVIFLLVSMMIIVSIASKSGIFTWIANELLKKTKGHPVKILLVLGFFTAVASAFLDNVTTVILVVPITFLVAKYLDINPIPYLITEILASNIGGTATLIGDPPNIIIGSKAGFTFMTFLMELTDIVLLILIVTMFILWLCFRKDLVAAKDKMEAVAHLDNSKTITDKALAIRSGVVLSLVILGFVLHDLIHIESHVIALAGASFLMIFESPKRVLNGVEWNTIFFFIGLFIIIGGFEAAGGIKIMAQWILDVTKGNESAAAMLILWASGILSGIVDNIPYTATMAPMIYQIQLVEGAAYAHPLWWCLSLGACLGGNMTIIGAAANVIVSETAAAHGKPIPFMKYLKYGALITFVSLVMSSIYIYFRFLIHAGH</sequence>
<feature type="transmembrane region" description="Helical" evidence="8">
    <location>
        <begin position="74"/>
        <end position="98"/>
    </location>
</feature>
<feature type="transmembrane region" description="Helical" evidence="8">
    <location>
        <begin position="110"/>
        <end position="143"/>
    </location>
</feature>
<feature type="domain" description="Citrate transporter-like" evidence="9">
    <location>
        <begin position="24"/>
        <end position="382"/>
    </location>
</feature>
<dbReference type="InterPro" id="IPR000802">
    <property type="entry name" value="Arsenical_pump_ArsB"/>
</dbReference>
<accession>A0A9D1N1I8</accession>
<evidence type="ECO:0000256" key="8">
    <source>
        <dbReference type="SAM" id="Phobius"/>
    </source>
</evidence>
<evidence type="ECO:0000256" key="1">
    <source>
        <dbReference type="ARBA" id="ARBA00004651"/>
    </source>
</evidence>
<evidence type="ECO:0000256" key="6">
    <source>
        <dbReference type="ARBA" id="ARBA00022989"/>
    </source>
</evidence>
<feature type="transmembrane region" description="Helical" evidence="8">
    <location>
        <begin position="12"/>
        <end position="29"/>
    </location>
</feature>
<dbReference type="PRINTS" id="PR00758">
    <property type="entry name" value="ARSENICPUMP"/>
</dbReference>
<evidence type="ECO:0000256" key="7">
    <source>
        <dbReference type="ARBA" id="ARBA00023136"/>
    </source>
</evidence>
<gene>
    <name evidence="10" type="ORF">IAD26_07485</name>
</gene>
<name>A0A9D1N1I8_9CLOT</name>
<evidence type="ECO:0000256" key="3">
    <source>
        <dbReference type="ARBA" id="ARBA00022448"/>
    </source>
</evidence>
<keyword evidence="3" id="KW-0813">Transport</keyword>
<evidence type="ECO:0000256" key="2">
    <source>
        <dbReference type="ARBA" id="ARBA00009843"/>
    </source>
</evidence>
<feature type="transmembrane region" description="Helical" evidence="8">
    <location>
        <begin position="331"/>
        <end position="354"/>
    </location>
</feature>
<keyword evidence="6 8" id="KW-1133">Transmembrane helix</keyword>
<dbReference type="Proteomes" id="UP000886748">
    <property type="component" value="Unassembled WGS sequence"/>
</dbReference>
<dbReference type="PANTHER" id="PTHR43568">
    <property type="entry name" value="P PROTEIN"/>
    <property type="match status" value="1"/>
</dbReference>
<keyword evidence="5 8" id="KW-0812">Transmembrane</keyword>
<comment type="similarity">
    <text evidence="2">Belongs to the CitM (TC 2.A.11) transporter family.</text>
</comment>
<evidence type="ECO:0000256" key="5">
    <source>
        <dbReference type="ARBA" id="ARBA00022692"/>
    </source>
</evidence>
<dbReference type="CDD" id="cd01116">
    <property type="entry name" value="P_permease"/>
    <property type="match status" value="1"/>
</dbReference>
<keyword evidence="4" id="KW-1003">Cell membrane</keyword>
<dbReference type="InterPro" id="IPR051475">
    <property type="entry name" value="Diverse_Ion_Transporter"/>
</dbReference>
<keyword evidence="7 8" id="KW-0472">Membrane</keyword>
<dbReference type="GO" id="GO:0015105">
    <property type="term" value="F:arsenite transmembrane transporter activity"/>
    <property type="evidence" value="ECO:0007669"/>
    <property type="project" value="InterPro"/>
</dbReference>
<reference evidence="10" key="2">
    <citation type="journal article" date="2021" name="PeerJ">
        <title>Extensive microbial diversity within the chicken gut microbiome revealed by metagenomics and culture.</title>
        <authorList>
            <person name="Gilroy R."/>
            <person name="Ravi A."/>
            <person name="Getino M."/>
            <person name="Pursley I."/>
            <person name="Horton D.L."/>
            <person name="Alikhan N.F."/>
            <person name="Baker D."/>
            <person name="Gharbi K."/>
            <person name="Hall N."/>
            <person name="Watson M."/>
            <person name="Adriaenssens E.M."/>
            <person name="Foster-Nyarko E."/>
            <person name="Jarju S."/>
            <person name="Secka A."/>
            <person name="Antonio M."/>
            <person name="Oren A."/>
            <person name="Chaudhuri R.R."/>
            <person name="La Ragione R."/>
            <person name="Hildebrand F."/>
            <person name="Pallen M.J."/>
        </authorList>
    </citation>
    <scope>NUCLEOTIDE SEQUENCE</scope>
    <source>
        <strain evidence="10">CHK154-7741</strain>
    </source>
</reference>
<feature type="transmembrane region" description="Helical" evidence="8">
    <location>
        <begin position="292"/>
        <end position="311"/>
    </location>
</feature>
<dbReference type="PANTHER" id="PTHR43568:SF1">
    <property type="entry name" value="P PROTEIN"/>
    <property type="match status" value="1"/>
</dbReference>
<evidence type="ECO:0000313" key="11">
    <source>
        <dbReference type="Proteomes" id="UP000886748"/>
    </source>
</evidence>
<dbReference type="InterPro" id="IPR004680">
    <property type="entry name" value="Cit_transptr-like_dom"/>
</dbReference>